<dbReference type="EMBL" id="JH711591">
    <property type="protein sequence ID" value="EIW74536.1"/>
    <property type="molecule type" value="Genomic_DNA"/>
</dbReference>
<dbReference type="AlphaFoldDB" id="R7SEC5"/>
<dbReference type="RefSeq" id="XP_007775155.1">
    <property type="nucleotide sequence ID" value="XM_007776965.1"/>
</dbReference>
<evidence type="ECO:0000256" key="1">
    <source>
        <dbReference type="SAM" id="MobiDB-lite"/>
    </source>
</evidence>
<organism evidence="2 3">
    <name type="scientific">Coniophora puteana (strain RWD-64-598)</name>
    <name type="common">Brown rot fungus</name>
    <dbReference type="NCBI Taxonomy" id="741705"/>
    <lineage>
        <taxon>Eukaryota</taxon>
        <taxon>Fungi</taxon>
        <taxon>Dikarya</taxon>
        <taxon>Basidiomycota</taxon>
        <taxon>Agaricomycotina</taxon>
        <taxon>Agaricomycetes</taxon>
        <taxon>Agaricomycetidae</taxon>
        <taxon>Boletales</taxon>
        <taxon>Coniophorineae</taxon>
        <taxon>Coniophoraceae</taxon>
        <taxon>Coniophora</taxon>
    </lineage>
</organism>
<reference evidence="3" key="1">
    <citation type="journal article" date="2012" name="Science">
        <title>The Paleozoic origin of enzymatic lignin decomposition reconstructed from 31 fungal genomes.</title>
        <authorList>
            <person name="Floudas D."/>
            <person name="Binder M."/>
            <person name="Riley R."/>
            <person name="Barry K."/>
            <person name="Blanchette R.A."/>
            <person name="Henrissat B."/>
            <person name="Martinez A.T."/>
            <person name="Otillar R."/>
            <person name="Spatafora J.W."/>
            <person name="Yadav J.S."/>
            <person name="Aerts A."/>
            <person name="Benoit I."/>
            <person name="Boyd A."/>
            <person name="Carlson A."/>
            <person name="Copeland A."/>
            <person name="Coutinho P.M."/>
            <person name="de Vries R.P."/>
            <person name="Ferreira P."/>
            <person name="Findley K."/>
            <person name="Foster B."/>
            <person name="Gaskell J."/>
            <person name="Glotzer D."/>
            <person name="Gorecki P."/>
            <person name="Heitman J."/>
            <person name="Hesse C."/>
            <person name="Hori C."/>
            <person name="Igarashi K."/>
            <person name="Jurgens J.A."/>
            <person name="Kallen N."/>
            <person name="Kersten P."/>
            <person name="Kohler A."/>
            <person name="Kuees U."/>
            <person name="Kumar T.K.A."/>
            <person name="Kuo A."/>
            <person name="LaButti K."/>
            <person name="Larrondo L.F."/>
            <person name="Lindquist E."/>
            <person name="Ling A."/>
            <person name="Lombard V."/>
            <person name="Lucas S."/>
            <person name="Lundell T."/>
            <person name="Martin R."/>
            <person name="McLaughlin D.J."/>
            <person name="Morgenstern I."/>
            <person name="Morin E."/>
            <person name="Murat C."/>
            <person name="Nagy L.G."/>
            <person name="Nolan M."/>
            <person name="Ohm R.A."/>
            <person name="Patyshakuliyeva A."/>
            <person name="Rokas A."/>
            <person name="Ruiz-Duenas F.J."/>
            <person name="Sabat G."/>
            <person name="Salamov A."/>
            <person name="Samejima M."/>
            <person name="Schmutz J."/>
            <person name="Slot J.C."/>
            <person name="St John F."/>
            <person name="Stenlid J."/>
            <person name="Sun H."/>
            <person name="Sun S."/>
            <person name="Syed K."/>
            <person name="Tsang A."/>
            <person name="Wiebenga A."/>
            <person name="Young D."/>
            <person name="Pisabarro A."/>
            <person name="Eastwood D.C."/>
            <person name="Martin F."/>
            <person name="Cullen D."/>
            <person name="Grigoriev I.V."/>
            <person name="Hibbett D.S."/>
        </authorList>
    </citation>
    <scope>NUCLEOTIDE SEQUENCE [LARGE SCALE GENOMIC DNA]</scope>
    <source>
        <strain evidence="3">RWD-64-598 SS2</strain>
    </source>
</reference>
<proteinExistence type="predicted"/>
<evidence type="ECO:0000313" key="2">
    <source>
        <dbReference type="EMBL" id="EIW74536.1"/>
    </source>
</evidence>
<feature type="compositionally biased region" description="Basic and acidic residues" evidence="1">
    <location>
        <begin position="26"/>
        <end position="35"/>
    </location>
</feature>
<dbReference type="Proteomes" id="UP000053558">
    <property type="component" value="Unassembled WGS sequence"/>
</dbReference>
<evidence type="ECO:0000313" key="3">
    <source>
        <dbReference type="Proteomes" id="UP000053558"/>
    </source>
</evidence>
<name>R7SEC5_CONPW</name>
<dbReference type="KEGG" id="cput:CONPUDRAFT_77838"/>
<sequence length="230" mass="26333">MLSWRASTRDLVLLLMHEGAKFVSSDAKRSPSERSRRSRSGCTRMRSSDIAPSGSRRSWNTNRRHWMERDEGTREYPEKIVNVPNGFAHVKAYRETEMSESGETKRPTNCEDKVVTRCVLRVRCIYTEEEEEAMCYTGQRERDARFIPRGSGEHTSWRNWQAMYSSTPASVLGKEFAFLINAFHGAKQLMGLWDIGFFKDTSSVQCLTGASTRYLLLPPSASTRFLSGHD</sequence>
<protein>
    <submittedName>
        <fullName evidence="2">Uncharacterized protein</fullName>
    </submittedName>
</protein>
<gene>
    <name evidence="2" type="ORF">CONPUDRAFT_77838</name>
</gene>
<accession>R7SEC5</accession>
<feature type="region of interest" description="Disordered" evidence="1">
    <location>
        <begin position="23"/>
        <end position="62"/>
    </location>
</feature>
<keyword evidence="3" id="KW-1185">Reference proteome</keyword>
<dbReference type="GeneID" id="19209669"/>